<evidence type="ECO:0000313" key="2">
    <source>
        <dbReference type="EMBL" id="GIX65612.1"/>
    </source>
</evidence>
<evidence type="ECO:0000313" key="3">
    <source>
        <dbReference type="Proteomes" id="UP001497744"/>
    </source>
</evidence>
<dbReference type="Proteomes" id="UP001497744">
    <property type="component" value="Unassembled WGS sequence"/>
</dbReference>
<sequence length="101" mass="11455">MGCAVESVQNIEHYPGRQQESRVRAERHVGQVPAVSLQRARLDNCGLVDERVELDLRGAHRQGRPGAVEPDHRRRHVAVRRRKHMAFTQVPKAEPALFGYG</sequence>
<dbReference type="EMBL" id="BPLF01000005">
    <property type="protein sequence ID" value="GIX65612.1"/>
    <property type="molecule type" value="Genomic_DNA"/>
</dbReference>
<dbReference type="RefSeq" id="XP_067717681.1">
    <property type="nucleotide sequence ID" value="XM_067861580.1"/>
</dbReference>
<reference evidence="2 3" key="1">
    <citation type="submission" date="2021-06" db="EMBL/GenBank/DDBJ databases">
        <title>Genome sequence of Babesia caballi.</title>
        <authorList>
            <person name="Yamagishi J."/>
            <person name="Kidaka T."/>
            <person name="Ochi A."/>
        </authorList>
    </citation>
    <scope>NUCLEOTIDE SEQUENCE [LARGE SCALE GENOMIC DNA]</scope>
    <source>
        <strain evidence="2">USDA-D6B2</strain>
    </source>
</reference>
<dbReference type="AlphaFoldDB" id="A0AAV4M0M1"/>
<organism evidence="2 3">
    <name type="scientific">Babesia caballi</name>
    <dbReference type="NCBI Taxonomy" id="5871"/>
    <lineage>
        <taxon>Eukaryota</taxon>
        <taxon>Sar</taxon>
        <taxon>Alveolata</taxon>
        <taxon>Apicomplexa</taxon>
        <taxon>Aconoidasida</taxon>
        <taxon>Piroplasmida</taxon>
        <taxon>Babesiidae</taxon>
        <taxon>Babesia</taxon>
    </lineage>
</organism>
<name>A0AAV4M0M1_BABCB</name>
<feature type="region of interest" description="Disordered" evidence="1">
    <location>
        <begin position="1"/>
        <end position="25"/>
    </location>
</feature>
<evidence type="ECO:0000256" key="1">
    <source>
        <dbReference type="SAM" id="MobiDB-lite"/>
    </source>
</evidence>
<comment type="caution">
    <text evidence="2">The sequence shown here is derived from an EMBL/GenBank/DDBJ whole genome shotgun (WGS) entry which is preliminary data.</text>
</comment>
<keyword evidence="3" id="KW-1185">Reference proteome</keyword>
<accession>A0AAV4M0M1</accession>
<proteinExistence type="predicted"/>
<gene>
    <name evidence="2" type="ORF">BcabD6B2_50470</name>
</gene>
<protein>
    <submittedName>
        <fullName evidence="2">UDP-galactopyranose mutase</fullName>
    </submittedName>
</protein>
<dbReference type="GeneID" id="94197093"/>